<sequence>MYIDSRSNSDPLRRRLRRLTRQERIEEAVAFVRQYHRENDLDPALSRQREREVSTSLRRTGHYEHTREELAFGARVAWRNHARCIGRLFWKSLEVFDCRDITSPDAIAGQVVEHLRFAGGNGQVRSAISVFAPVVGDAIPAYIENRQAAQYAGHLRQGGGILGDPLNAEFTRIVTSMGWRPPEAPGRFDLLPLLIRDPAGHRHVYDLPADSVREVDIRHPANPGFAELALRWYTVPLVSDMILTIGGIDYPCAPFNGFYMGTEIASRNFVDHNRYDLLDEVGRVLGLDQRDALWKDTALTELNRAVLHSFDAAGATIVDHHTASRQFLDFAQKEQACGRVVSANWSWIVPPQASAACQTFHLPMRDHQDVPNYYRSRALDAQHMQISYSTIQMSRWRWRWRRALRRTRAYLRRRF</sequence>
<feature type="domain" description="Nitric oxide synthase (NOS)" evidence="5">
    <location>
        <begin position="83"/>
        <end position="90"/>
    </location>
</feature>
<dbReference type="AlphaFoldDB" id="A0A931HDK0"/>
<dbReference type="SUPFAM" id="SSF56512">
    <property type="entry name" value="Nitric oxide (NO) synthase oxygenase domain"/>
    <property type="match status" value="1"/>
</dbReference>
<reference evidence="6" key="1">
    <citation type="submission" date="2020-11" db="EMBL/GenBank/DDBJ databases">
        <title>Novosphingobium aureum sp. nov., a marine bacterium isolated from sediment of a salt flat.</title>
        <authorList>
            <person name="Yoo Y."/>
            <person name="Kim J.-J."/>
        </authorList>
    </citation>
    <scope>NUCLEOTIDE SEQUENCE</scope>
    <source>
        <strain evidence="6">YJ-S2-02</strain>
    </source>
</reference>
<evidence type="ECO:0000313" key="7">
    <source>
        <dbReference type="Proteomes" id="UP000617634"/>
    </source>
</evidence>
<evidence type="ECO:0000256" key="2">
    <source>
        <dbReference type="ARBA" id="ARBA00022723"/>
    </source>
</evidence>
<accession>A0A931HDK0</accession>
<dbReference type="RefSeq" id="WP_197164252.1">
    <property type="nucleotide sequence ID" value="NZ_JADZGI010000001.1"/>
</dbReference>
<gene>
    <name evidence="6" type="ORF">I5E68_12865</name>
</gene>
<evidence type="ECO:0000256" key="3">
    <source>
        <dbReference type="ARBA" id="ARBA00023002"/>
    </source>
</evidence>
<name>A0A931HDK0_9SPHN</name>
<dbReference type="PANTHER" id="PTHR43410">
    <property type="entry name" value="NITRIC OXIDE SYNTHASE OXYGENASE"/>
    <property type="match status" value="1"/>
</dbReference>
<dbReference type="GO" id="GO:0004517">
    <property type="term" value="F:nitric-oxide synthase activity"/>
    <property type="evidence" value="ECO:0007669"/>
    <property type="project" value="InterPro"/>
</dbReference>
<dbReference type="EMBL" id="JADZGI010000001">
    <property type="protein sequence ID" value="MBH0113837.1"/>
    <property type="molecule type" value="Genomic_DNA"/>
</dbReference>
<dbReference type="Proteomes" id="UP000617634">
    <property type="component" value="Unassembled WGS sequence"/>
</dbReference>
<keyword evidence="3" id="KW-0560">Oxidoreductase</keyword>
<evidence type="ECO:0000313" key="6">
    <source>
        <dbReference type="EMBL" id="MBH0113837.1"/>
    </source>
</evidence>
<comment type="caution">
    <text evidence="6">The sequence shown here is derived from an EMBL/GenBank/DDBJ whole genome shotgun (WGS) entry which is preliminary data.</text>
</comment>
<keyword evidence="7" id="KW-1185">Reference proteome</keyword>
<organism evidence="6 7">
    <name type="scientific">Novosphingobium aureum</name>
    <dbReference type="NCBI Taxonomy" id="2792964"/>
    <lineage>
        <taxon>Bacteria</taxon>
        <taxon>Pseudomonadati</taxon>
        <taxon>Pseudomonadota</taxon>
        <taxon>Alphaproteobacteria</taxon>
        <taxon>Sphingomonadales</taxon>
        <taxon>Sphingomonadaceae</taxon>
        <taxon>Novosphingobium</taxon>
    </lineage>
</organism>
<dbReference type="PANTHER" id="PTHR43410:SF1">
    <property type="entry name" value="NITRIC OXIDE SYNTHASE"/>
    <property type="match status" value="1"/>
</dbReference>
<dbReference type="GO" id="GO:0046872">
    <property type="term" value="F:metal ion binding"/>
    <property type="evidence" value="ECO:0007669"/>
    <property type="project" value="UniProtKB-KW"/>
</dbReference>
<protein>
    <submittedName>
        <fullName evidence="6">Nitric oxide synthase oxygenase</fullName>
    </submittedName>
</protein>
<dbReference type="InterPro" id="IPR036119">
    <property type="entry name" value="NOS_N_sf"/>
</dbReference>
<dbReference type="Gene3D" id="3.90.340.10">
    <property type="entry name" value="Nitric Oxide Synthase, Chain A, domain 1"/>
    <property type="match status" value="1"/>
</dbReference>
<evidence type="ECO:0000259" key="5">
    <source>
        <dbReference type="PROSITE" id="PS60001"/>
    </source>
</evidence>
<evidence type="ECO:0000256" key="4">
    <source>
        <dbReference type="ARBA" id="ARBA00023004"/>
    </source>
</evidence>
<dbReference type="InterPro" id="IPR044940">
    <property type="entry name" value="NOS_dom_2"/>
</dbReference>
<keyword evidence="1" id="KW-0349">Heme</keyword>
<dbReference type="Pfam" id="PF02898">
    <property type="entry name" value="NO_synthase"/>
    <property type="match status" value="1"/>
</dbReference>
<dbReference type="Gene3D" id="3.90.1230.10">
    <property type="entry name" value="Nitric Oxide Synthase, Chain A, domain 3"/>
    <property type="match status" value="1"/>
</dbReference>
<dbReference type="InterPro" id="IPR004030">
    <property type="entry name" value="NOS_N"/>
</dbReference>
<dbReference type="InterPro" id="IPR044943">
    <property type="entry name" value="NOS_dom_1"/>
</dbReference>
<evidence type="ECO:0000256" key="1">
    <source>
        <dbReference type="ARBA" id="ARBA00022617"/>
    </source>
</evidence>
<proteinExistence type="predicted"/>
<keyword evidence="2" id="KW-0479">Metal-binding</keyword>
<dbReference type="InterPro" id="IPR050607">
    <property type="entry name" value="NOS"/>
</dbReference>
<keyword evidence="4" id="KW-0408">Iron</keyword>
<dbReference type="InterPro" id="IPR044944">
    <property type="entry name" value="NOS_dom_3"/>
</dbReference>
<dbReference type="GO" id="GO:0006809">
    <property type="term" value="P:nitric oxide biosynthetic process"/>
    <property type="evidence" value="ECO:0007669"/>
    <property type="project" value="InterPro"/>
</dbReference>
<dbReference type="Gene3D" id="3.90.440.10">
    <property type="entry name" value="Nitric Oxide Synthase,Heme Domain,Chain A domain 2"/>
    <property type="match status" value="1"/>
</dbReference>
<dbReference type="PROSITE" id="PS60001">
    <property type="entry name" value="NOS"/>
    <property type="match status" value="1"/>
</dbReference>